<dbReference type="Pfam" id="PF20060">
    <property type="entry name" value="DUF6459"/>
    <property type="match status" value="1"/>
</dbReference>
<dbReference type="EMBL" id="CP078145">
    <property type="protein sequence ID" value="QXN90381.1"/>
    <property type="molecule type" value="Genomic_DNA"/>
</dbReference>
<gene>
    <name evidence="2" type="ORF">KV110_34045</name>
</gene>
<dbReference type="Proteomes" id="UP000694257">
    <property type="component" value="Chromosome"/>
</dbReference>
<accession>A0ABX8RM51</accession>
<keyword evidence="3" id="KW-1185">Reference proteome</keyword>
<feature type="region of interest" description="Disordered" evidence="1">
    <location>
        <begin position="1"/>
        <end position="35"/>
    </location>
</feature>
<evidence type="ECO:0000256" key="1">
    <source>
        <dbReference type="SAM" id="MobiDB-lite"/>
    </source>
</evidence>
<organism evidence="2 3">
    <name type="scientific">Nocardia iowensis</name>
    <dbReference type="NCBI Taxonomy" id="204891"/>
    <lineage>
        <taxon>Bacteria</taxon>
        <taxon>Bacillati</taxon>
        <taxon>Actinomycetota</taxon>
        <taxon>Actinomycetes</taxon>
        <taxon>Mycobacteriales</taxon>
        <taxon>Nocardiaceae</taxon>
        <taxon>Nocardia</taxon>
    </lineage>
</organism>
<dbReference type="InterPro" id="IPR045596">
    <property type="entry name" value="DUF6459"/>
</dbReference>
<feature type="compositionally biased region" description="Basic and acidic residues" evidence="1">
    <location>
        <begin position="11"/>
        <end position="21"/>
    </location>
</feature>
<proteinExistence type="predicted"/>
<sequence>MPTHSGSATRAADRRARHDGRLPSYGTDGETGSAASRFAESSLRLVLEVLDGRRPAAQLRRLAAPSVLAAIETLARSPQPGRALGPARLTKLGVELTEPNTAEVYGRYQRGQRVFAVAGCVVLHRAGWQLTAFRVL</sequence>
<evidence type="ECO:0000313" key="2">
    <source>
        <dbReference type="EMBL" id="QXN90381.1"/>
    </source>
</evidence>
<reference evidence="2 3" key="1">
    <citation type="submission" date="2021-07" db="EMBL/GenBank/DDBJ databases">
        <title>Whole Genome Sequence of Nocardia Iowensis.</title>
        <authorList>
            <person name="Lamm A."/>
            <person name="Collins-Fairclough A.M."/>
            <person name="Bunk B."/>
            <person name="Sproer C."/>
        </authorList>
    </citation>
    <scope>NUCLEOTIDE SEQUENCE [LARGE SCALE GENOMIC DNA]</scope>
    <source>
        <strain evidence="2 3">NRRL 5646</strain>
    </source>
</reference>
<name>A0ABX8RM51_NOCIO</name>
<protein>
    <submittedName>
        <fullName evidence="2">Uncharacterized protein</fullName>
    </submittedName>
</protein>
<evidence type="ECO:0000313" key="3">
    <source>
        <dbReference type="Proteomes" id="UP000694257"/>
    </source>
</evidence>
<dbReference type="RefSeq" id="WP_218471252.1">
    <property type="nucleotide sequence ID" value="NZ_BAABJN010000006.1"/>
</dbReference>